<name>A0ABR5MIE2_9BACI</name>
<dbReference type="CDD" id="cd00093">
    <property type="entry name" value="HTH_XRE"/>
    <property type="match status" value="1"/>
</dbReference>
<comment type="caution">
    <text evidence="2">The sequence shown here is derived from an EMBL/GenBank/DDBJ whole genome shotgun (WGS) entry which is preliminary data.</text>
</comment>
<dbReference type="Gene3D" id="1.10.260.40">
    <property type="entry name" value="lambda repressor-like DNA-binding domains"/>
    <property type="match status" value="1"/>
</dbReference>
<dbReference type="SUPFAM" id="SSF47413">
    <property type="entry name" value="lambda repressor-like DNA-binding domains"/>
    <property type="match status" value="1"/>
</dbReference>
<feature type="domain" description="HTH cro/C1-type" evidence="1">
    <location>
        <begin position="22"/>
        <end position="61"/>
    </location>
</feature>
<reference evidence="2 3" key="1">
    <citation type="submission" date="2015-07" db="EMBL/GenBank/DDBJ databases">
        <title>High-quality draft genome sequence of Oceanobacillus caeni HM6, a bacillus isolated from a human feces.</title>
        <authorList>
            <person name="Kumar J."/>
            <person name="Verma M.K."/>
            <person name="Pandey R."/>
            <person name="Bhambi M."/>
            <person name="Chauhan N."/>
        </authorList>
    </citation>
    <scope>NUCLEOTIDE SEQUENCE [LARGE SCALE GENOMIC DNA]</scope>
    <source>
        <strain evidence="2 3">HM6</strain>
    </source>
</reference>
<protein>
    <recommendedName>
        <fullName evidence="1">HTH cro/C1-type domain-containing protein</fullName>
    </recommendedName>
</protein>
<dbReference type="Proteomes" id="UP000037854">
    <property type="component" value="Unassembled WGS sequence"/>
</dbReference>
<dbReference type="InterPro" id="IPR010982">
    <property type="entry name" value="Lambda_DNA-bd_dom_sf"/>
</dbReference>
<dbReference type="PROSITE" id="PS50943">
    <property type="entry name" value="HTH_CROC1"/>
    <property type="match status" value="1"/>
</dbReference>
<proteinExistence type="predicted"/>
<evidence type="ECO:0000313" key="3">
    <source>
        <dbReference type="Proteomes" id="UP000037854"/>
    </source>
</evidence>
<accession>A0ABR5MIE2</accession>
<organism evidence="2 3">
    <name type="scientific">Oceanobacillus caeni</name>
    <dbReference type="NCBI Taxonomy" id="405946"/>
    <lineage>
        <taxon>Bacteria</taxon>
        <taxon>Bacillati</taxon>
        <taxon>Bacillota</taxon>
        <taxon>Bacilli</taxon>
        <taxon>Bacillales</taxon>
        <taxon>Bacillaceae</taxon>
        <taxon>Oceanobacillus</taxon>
    </lineage>
</organism>
<keyword evidence="3" id="KW-1185">Reference proteome</keyword>
<evidence type="ECO:0000259" key="1">
    <source>
        <dbReference type="PROSITE" id="PS50943"/>
    </source>
</evidence>
<dbReference type="RefSeq" id="WP_060668639.1">
    <property type="nucleotide sequence ID" value="NZ_LGTK01000035.1"/>
</dbReference>
<sequence>MNKAESKLARIEKAINDFGGLVHEFRMGNNLSLQDMAELASLSSSYIWRIENAKRKPDLDVRVRILTLGMNWSTVDIHFYLDQIIAKKSVED</sequence>
<dbReference type="EMBL" id="LGTK01000035">
    <property type="protein sequence ID" value="KPH74224.1"/>
    <property type="molecule type" value="Genomic_DNA"/>
</dbReference>
<dbReference type="InterPro" id="IPR001387">
    <property type="entry name" value="Cro/C1-type_HTH"/>
</dbReference>
<dbReference type="Pfam" id="PF13560">
    <property type="entry name" value="HTH_31"/>
    <property type="match status" value="1"/>
</dbReference>
<evidence type="ECO:0000313" key="2">
    <source>
        <dbReference type="EMBL" id="KPH74224.1"/>
    </source>
</evidence>
<gene>
    <name evidence="2" type="ORF">AFL42_10760</name>
</gene>